<gene>
    <name evidence="1" type="ORF">J5N97_028399</name>
</gene>
<reference evidence="1" key="1">
    <citation type="submission" date="2021-03" db="EMBL/GenBank/DDBJ databases">
        <authorList>
            <person name="Li Z."/>
            <person name="Yang C."/>
        </authorList>
    </citation>
    <scope>NUCLEOTIDE SEQUENCE</scope>
    <source>
        <strain evidence="1">Dzin_1.0</strain>
        <tissue evidence="1">Leaf</tissue>
    </source>
</reference>
<dbReference type="OrthoDB" id="1724443at2759"/>
<sequence>MCFRLSLPTNPANELDIFGHDGDPLGMDNAQIRVLKETDEVRLGSLLKYIHKEALETQISFEVLGDLTDEALEGEFLDKQLRALLSKELSMSDQLKMMNFNCVASRREKGREGITWD</sequence>
<evidence type="ECO:0000313" key="2">
    <source>
        <dbReference type="Proteomes" id="UP001085076"/>
    </source>
</evidence>
<evidence type="ECO:0000313" key="1">
    <source>
        <dbReference type="EMBL" id="KAJ0963277.1"/>
    </source>
</evidence>
<dbReference type="AlphaFoldDB" id="A0A9D5BYE7"/>
<reference evidence="1" key="2">
    <citation type="journal article" date="2022" name="Hortic Res">
        <title>The genome of Dioscorea zingiberensis sheds light on the biosynthesis, origin and evolution of the medicinally important diosgenin saponins.</title>
        <authorList>
            <person name="Li Y."/>
            <person name="Tan C."/>
            <person name="Li Z."/>
            <person name="Guo J."/>
            <person name="Li S."/>
            <person name="Chen X."/>
            <person name="Wang C."/>
            <person name="Dai X."/>
            <person name="Yang H."/>
            <person name="Song W."/>
            <person name="Hou L."/>
            <person name="Xu J."/>
            <person name="Tong Z."/>
            <person name="Xu A."/>
            <person name="Yuan X."/>
            <person name="Wang W."/>
            <person name="Yang Q."/>
            <person name="Chen L."/>
            <person name="Sun Z."/>
            <person name="Wang K."/>
            <person name="Pan B."/>
            <person name="Chen J."/>
            <person name="Bao Y."/>
            <person name="Liu F."/>
            <person name="Qi X."/>
            <person name="Gang D.R."/>
            <person name="Wen J."/>
            <person name="Li J."/>
        </authorList>
    </citation>
    <scope>NUCLEOTIDE SEQUENCE</scope>
    <source>
        <strain evidence="1">Dzin_1.0</strain>
    </source>
</reference>
<organism evidence="1 2">
    <name type="scientific">Dioscorea zingiberensis</name>
    <dbReference type="NCBI Taxonomy" id="325984"/>
    <lineage>
        <taxon>Eukaryota</taxon>
        <taxon>Viridiplantae</taxon>
        <taxon>Streptophyta</taxon>
        <taxon>Embryophyta</taxon>
        <taxon>Tracheophyta</taxon>
        <taxon>Spermatophyta</taxon>
        <taxon>Magnoliopsida</taxon>
        <taxon>Liliopsida</taxon>
        <taxon>Dioscoreales</taxon>
        <taxon>Dioscoreaceae</taxon>
        <taxon>Dioscorea</taxon>
    </lineage>
</organism>
<protein>
    <submittedName>
        <fullName evidence="1">Uncharacterized protein</fullName>
    </submittedName>
</protein>
<accession>A0A9D5BYE7</accession>
<dbReference type="Proteomes" id="UP001085076">
    <property type="component" value="Miscellaneous, Linkage group lg09"/>
</dbReference>
<comment type="caution">
    <text evidence="1">The sequence shown here is derived from an EMBL/GenBank/DDBJ whole genome shotgun (WGS) entry which is preliminary data.</text>
</comment>
<keyword evidence="2" id="KW-1185">Reference proteome</keyword>
<name>A0A9D5BYE7_9LILI</name>
<dbReference type="EMBL" id="JAGGNH010000009">
    <property type="protein sequence ID" value="KAJ0963277.1"/>
    <property type="molecule type" value="Genomic_DNA"/>
</dbReference>
<proteinExistence type="predicted"/>